<comment type="similarity">
    <text evidence="2">Belongs to the paired homeobox family. Bicoid subfamily.</text>
</comment>
<dbReference type="EMBL" id="CAIIXF020000010">
    <property type="protein sequence ID" value="CAH1796920.1"/>
    <property type="molecule type" value="Genomic_DNA"/>
</dbReference>
<comment type="subcellular location">
    <subcellularLocation>
        <location evidence="1 7 8">Nucleus</location>
    </subcellularLocation>
</comment>
<evidence type="ECO:0000256" key="6">
    <source>
        <dbReference type="ARBA" id="ARBA00067166"/>
    </source>
</evidence>
<dbReference type="FunFam" id="1.10.10.60:FF:000719">
    <property type="entry name" value="Homeobox protein orthopedia-like Protein"/>
    <property type="match status" value="1"/>
</dbReference>
<evidence type="ECO:0000256" key="1">
    <source>
        <dbReference type="ARBA" id="ARBA00004123"/>
    </source>
</evidence>
<protein>
    <recommendedName>
        <fullName evidence="6">Homeobox protein orthopedia</fullName>
    </recommendedName>
</protein>
<dbReference type="PROSITE" id="PS00027">
    <property type="entry name" value="HOMEOBOX_1"/>
    <property type="match status" value="1"/>
</dbReference>
<keyword evidence="5 7" id="KW-0539">Nucleus</keyword>
<dbReference type="Gene3D" id="1.10.10.60">
    <property type="entry name" value="Homeodomain-like"/>
    <property type="match status" value="1"/>
</dbReference>
<keyword evidence="3 7" id="KW-0238">DNA-binding</keyword>
<accession>A0A8S4PTX5</accession>
<dbReference type="InterPro" id="IPR000047">
    <property type="entry name" value="HTH_motif"/>
</dbReference>
<keyword evidence="4 7" id="KW-0371">Homeobox</keyword>
<sequence length="284" mass="31076">MDGHSLMQSLSQHHQKAENIMSHTNGLKEEDSLKHVSKDSNGVVSSPGSTGCDDQDGDKPLSKQKRHRTRFTPAQLNELERAFAKTHYPDIFMREELALRIGLTESRVQVWFQNTRAKWKKRKKTTNVFRTPGSLLPSHGLTSFGSVGPMNDSFAFPDSRWTSMGMTQMSQMSSAPLTLAPTLPRQYVGQSLSSGMGGLSSSQPGTMQSSLPNTMLGNGTSMYGSNPYGVPVSCESPLSTSPVSSSVSSQMAYEMADMSDAWRGTNIASLRRKALEHSMTPGFM</sequence>
<evidence type="ECO:0000259" key="11">
    <source>
        <dbReference type="PROSITE" id="PS50803"/>
    </source>
</evidence>
<proteinExistence type="inferred from homology"/>
<dbReference type="PANTHER" id="PTHR46770">
    <property type="entry name" value="HOMEOBOX PROTEIN ORTHOPEDIA"/>
    <property type="match status" value="1"/>
</dbReference>
<evidence type="ECO:0000259" key="10">
    <source>
        <dbReference type="PROSITE" id="PS50071"/>
    </source>
</evidence>
<dbReference type="Proteomes" id="UP000749559">
    <property type="component" value="Unassembled WGS sequence"/>
</dbReference>
<keyword evidence="13" id="KW-1185">Reference proteome</keyword>
<evidence type="ECO:0000256" key="8">
    <source>
        <dbReference type="RuleBase" id="RU000682"/>
    </source>
</evidence>
<name>A0A8S4PTX5_OWEFU</name>
<dbReference type="InterPro" id="IPR009057">
    <property type="entry name" value="Homeodomain-like_sf"/>
</dbReference>
<dbReference type="PRINTS" id="PR00031">
    <property type="entry name" value="HTHREPRESSR"/>
</dbReference>
<feature type="DNA-binding region" description="Homeobox" evidence="7">
    <location>
        <begin position="64"/>
        <end position="123"/>
    </location>
</feature>
<evidence type="ECO:0000256" key="2">
    <source>
        <dbReference type="ARBA" id="ARBA00006503"/>
    </source>
</evidence>
<evidence type="ECO:0000256" key="7">
    <source>
        <dbReference type="PROSITE-ProRule" id="PRU00108"/>
    </source>
</evidence>
<evidence type="ECO:0000313" key="13">
    <source>
        <dbReference type="Proteomes" id="UP000749559"/>
    </source>
</evidence>
<dbReference type="InterPro" id="IPR017970">
    <property type="entry name" value="Homeobox_CS"/>
</dbReference>
<dbReference type="CDD" id="cd00086">
    <property type="entry name" value="homeodomain"/>
    <property type="match status" value="1"/>
</dbReference>
<dbReference type="OrthoDB" id="6159439at2759"/>
<dbReference type="GO" id="GO:0000981">
    <property type="term" value="F:DNA-binding transcription factor activity, RNA polymerase II-specific"/>
    <property type="evidence" value="ECO:0007669"/>
    <property type="project" value="InterPro"/>
</dbReference>
<dbReference type="PROSITE" id="PS50071">
    <property type="entry name" value="HOMEOBOX_2"/>
    <property type="match status" value="1"/>
</dbReference>
<feature type="domain" description="OAR" evidence="11">
    <location>
        <begin position="265"/>
        <end position="278"/>
    </location>
</feature>
<dbReference type="InterPro" id="IPR051895">
    <property type="entry name" value="OTP_Homeobox"/>
</dbReference>
<feature type="compositionally biased region" description="Polar residues" evidence="9">
    <location>
        <begin position="39"/>
        <end position="49"/>
    </location>
</feature>
<reference evidence="12" key="1">
    <citation type="submission" date="2022-03" db="EMBL/GenBank/DDBJ databases">
        <authorList>
            <person name="Martin C."/>
        </authorList>
    </citation>
    <scope>NUCLEOTIDE SEQUENCE</scope>
</reference>
<dbReference type="InterPro" id="IPR003654">
    <property type="entry name" value="OAR_dom"/>
</dbReference>
<dbReference type="GO" id="GO:0030182">
    <property type="term" value="P:neuron differentiation"/>
    <property type="evidence" value="ECO:0007669"/>
    <property type="project" value="TreeGrafter"/>
</dbReference>
<feature type="region of interest" description="Disordered" evidence="9">
    <location>
        <begin position="28"/>
        <end position="73"/>
    </location>
</feature>
<evidence type="ECO:0000256" key="9">
    <source>
        <dbReference type="SAM" id="MobiDB-lite"/>
    </source>
</evidence>
<comment type="caution">
    <text evidence="12">The sequence shown here is derived from an EMBL/GenBank/DDBJ whole genome shotgun (WGS) entry which is preliminary data.</text>
</comment>
<dbReference type="PROSITE" id="PS50803">
    <property type="entry name" value="OAR"/>
    <property type="match status" value="1"/>
</dbReference>
<dbReference type="SUPFAM" id="SSF46689">
    <property type="entry name" value="Homeodomain-like"/>
    <property type="match status" value="1"/>
</dbReference>
<evidence type="ECO:0000256" key="5">
    <source>
        <dbReference type="ARBA" id="ARBA00023242"/>
    </source>
</evidence>
<dbReference type="GO" id="GO:0003677">
    <property type="term" value="F:DNA binding"/>
    <property type="evidence" value="ECO:0007669"/>
    <property type="project" value="UniProtKB-UniRule"/>
</dbReference>
<dbReference type="GO" id="GO:0005634">
    <property type="term" value="C:nucleus"/>
    <property type="evidence" value="ECO:0007669"/>
    <property type="project" value="UniProtKB-SubCell"/>
</dbReference>
<evidence type="ECO:0000256" key="4">
    <source>
        <dbReference type="ARBA" id="ARBA00023155"/>
    </source>
</evidence>
<dbReference type="Pfam" id="PF03826">
    <property type="entry name" value="OAR"/>
    <property type="match status" value="1"/>
</dbReference>
<feature type="domain" description="Homeobox" evidence="10">
    <location>
        <begin position="62"/>
        <end position="122"/>
    </location>
</feature>
<gene>
    <name evidence="12" type="ORF">OFUS_LOCUS21280</name>
</gene>
<dbReference type="AlphaFoldDB" id="A0A8S4PTX5"/>
<dbReference type="Pfam" id="PF00046">
    <property type="entry name" value="Homeodomain"/>
    <property type="match status" value="1"/>
</dbReference>
<dbReference type="PANTHER" id="PTHR46770:SF1">
    <property type="entry name" value="HOMEOBOX PROTEIN ORTHOPEDIA"/>
    <property type="match status" value="1"/>
</dbReference>
<organism evidence="12 13">
    <name type="scientific">Owenia fusiformis</name>
    <name type="common">Polychaete worm</name>
    <dbReference type="NCBI Taxonomy" id="6347"/>
    <lineage>
        <taxon>Eukaryota</taxon>
        <taxon>Metazoa</taxon>
        <taxon>Spiralia</taxon>
        <taxon>Lophotrochozoa</taxon>
        <taxon>Annelida</taxon>
        <taxon>Polychaeta</taxon>
        <taxon>Sedentaria</taxon>
        <taxon>Canalipalpata</taxon>
        <taxon>Sabellida</taxon>
        <taxon>Oweniida</taxon>
        <taxon>Oweniidae</taxon>
        <taxon>Owenia</taxon>
    </lineage>
</organism>
<evidence type="ECO:0000256" key="3">
    <source>
        <dbReference type="ARBA" id="ARBA00023125"/>
    </source>
</evidence>
<evidence type="ECO:0000313" key="12">
    <source>
        <dbReference type="EMBL" id="CAH1796920.1"/>
    </source>
</evidence>
<dbReference type="InterPro" id="IPR001356">
    <property type="entry name" value="HD"/>
</dbReference>
<feature type="compositionally biased region" description="Basic and acidic residues" evidence="9">
    <location>
        <begin position="28"/>
        <end position="38"/>
    </location>
</feature>
<dbReference type="SMART" id="SM00389">
    <property type="entry name" value="HOX"/>
    <property type="match status" value="1"/>
</dbReference>